<organism evidence="2 3">
    <name type="scientific">Glossina palpalis gambiensis</name>
    <dbReference type="NCBI Taxonomy" id="67801"/>
    <lineage>
        <taxon>Eukaryota</taxon>
        <taxon>Metazoa</taxon>
        <taxon>Ecdysozoa</taxon>
        <taxon>Arthropoda</taxon>
        <taxon>Hexapoda</taxon>
        <taxon>Insecta</taxon>
        <taxon>Pterygota</taxon>
        <taxon>Neoptera</taxon>
        <taxon>Endopterygota</taxon>
        <taxon>Diptera</taxon>
        <taxon>Brachycera</taxon>
        <taxon>Muscomorpha</taxon>
        <taxon>Hippoboscoidea</taxon>
        <taxon>Glossinidae</taxon>
        <taxon>Glossina</taxon>
    </lineage>
</organism>
<dbReference type="EMBL" id="JXJN01014788">
    <property type="status" value="NOT_ANNOTATED_CDS"/>
    <property type="molecule type" value="Genomic_DNA"/>
</dbReference>
<keyword evidence="1" id="KW-0812">Transmembrane</keyword>
<keyword evidence="3" id="KW-1185">Reference proteome</keyword>
<dbReference type="Proteomes" id="UP000092460">
    <property type="component" value="Unassembled WGS sequence"/>
</dbReference>
<evidence type="ECO:0000256" key="1">
    <source>
        <dbReference type="SAM" id="Phobius"/>
    </source>
</evidence>
<reference evidence="3" key="1">
    <citation type="submission" date="2015-01" db="EMBL/GenBank/DDBJ databases">
        <authorList>
            <person name="Aksoy S."/>
            <person name="Warren W."/>
            <person name="Wilson R.K."/>
        </authorList>
    </citation>
    <scope>NUCLEOTIDE SEQUENCE [LARGE SCALE GENOMIC DNA]</scope>
    <source>
        <strain evidence="3">IAEA</strain>
    </source>
</reference>
<dbReference type="AlphaFoldDB" id="A0A1B0BI56"/>
<keyword evidence="1" id="KW-0472">Membrane</keyword>
<protein>
    <submittedName>
        <fullName evidence="2">Uncharacterized protein</fullName>
    </submittedName>
</protein>
<proteinExistence type="predicted"/>
<sequence length="87" mass="9554">MVVPPILGIAHSGFFPICLLTILVHNNNCKTNNVWLNVIDNNHRECSCSSSSSSSSNSRSNTKVQLIKTDITLLYGPSMTSDNFQIN</sequence>
<accession>A0A1B0BI56</accession>
<keyword evidence="1" id="KW-1133">Transmembrane helix</keyword>
<reference evidence="2" key="2">
    <citation type="submission" date="2020-05" db="UniProtKB">
        <authorList>
            <consortium name="EnsemblMetazoa"/>
        </authorList>
    </citation>
    <scope>IDENTIFICATION</scope>
    <source>
        <strain evidence="2">IAEA</strain>
    </source>
</reference>
<feature type="transmembrane region" description="Helical" evidence="1">
    <location>
        <begin position="6"/>
        <end position="24"/>
    </location>
</feature>
<evidence type="ECO:0000313" key="3">
    <source>
        <dbReference type="Proteomes" id="UP000092460"/>
    </source>
</evidence>
<evidence type="ECO:0000313" key="2">
    <source>
        <dbReference type="EnsemblMetazoa" id="GPPI030920-PA"/>
    </source>
</evidence>
<dbReference type="EMBL" id="JXJN01014789">
    <property type="status" value="NOT_ANNOTATED_CDS"/>
    <property type="molecule type" value="Genomic_DNA"/>
</dbReference>
<dbReference type="VEuPathDB" id="VectorBase:GPPI030920"/>
<name>A0A1B0BI56_9MUSC</name>
<dbReference type="EnsemblMetazoa" id="GPPI030920-RA">
    <property type="protein sequence ID" value="GPPI030920-PA"/>
    <property type="gene ID" value="GPPI030920"/>
</dbReference>